<evidence type="ECO:0000313" key="2">
    <source>
        <dbReference type="Proteomes" id="UP000008332"/>
    </source>
</evidence>
<reference evidence="2" key="1">
    <citation type="submission" date="2006-02" db="EMBL/GenBank/DDBJ databases">
        <title>Complete sequence of chromosome of Rhodoferax ferrireducens DSM 15236.</title>
        <authorList>
            <person name="Copeland A."/>
            <person name="Lucas S."/>
            <person name="Lapidus A."/>
            <person name="Barry K."/>
            <person name="Detter J.C."/>
            <person name="Glavina del Rio T."/>
            <person name="Hammon N."/>
            <person name="Israni S."/>
            <person name="Pitluck S."/>
            <person name="Brettin T."/>
            <person name="Bruce D."/>
            <person name="Han C."/>
            <person name="Tapia R."/>
            <person name="Gilna P."/>
            <person name="Kiss H."/>
            <person name="Schmutz J."/>
            <person name="Larimer F."/>
            <person name="Land M."/>
            <person name="Kyrpides N."/>
            <person name="Ivanova N."/>
            <person name="Richardson P."/>
        </authorList>
    </citation>
    <scope>NUCLEOTIDE SEQUENCE [LARGE SCALE GENOMIC DNA]</scope>
    <source>
        <strain evidence="2">ATCC BAA-621 / DSM 15236 / T118</strain>
    </source>
</reference>
<dbReference type="KEGG" id="rfr:Rfer_0946"/>
<evidence type="ECO:0000313" key="1">
    <source>
        <dbReference type="EMBL" id="ABD68692.1"/>
    </source>
</evidence>
<proteinExistence type="predicted"/>
<dbReference type="STRING" id="338969.Rfer_0946"/>
<protein>
    <submittedName>
        <fullName evidence="1">Uncharacterized protein</fullName>
    </submittedName>
</protein>
<gene>
    <name evidence="1" type="ordered locus">Rfer_0946</name>
</gene>
<dbReference type="EMBL" id="CP000267">
    <property type="protein sequence ID" value="ABD68692.1"/>
    <property type="molecule type" value="Genomic_DNA"/>
</dbReference>
<dbReference type="Proteomes" id="UP000008332">
    <property type="component" value="Chromosome"/>
</dbReference>
<organism evidence="1 2">
    <name type="scientific">Albidiferax ferrireducens (strain ATCC BAA-621 / DSM 15236 / T118)</name>
    <name type="common">Rhodoferax ferrireducens</name>
    <dbReference type="NCBI Taxonomy" id="338969"/>
    <lineage>
        <taxon>Bacteria</taxon>
        <taxon>Pseudomonadati</taxon>
        <taxon>Pseudomonadota</taxon>
        <taxon>Betaproteobacteria</taxon>
        <taxon>Burkholderiales</taxon>
        <taxon>Comamonadaceae</taxon>
        <taxon>Rhodoferax</taxon>
    </lineage>
</organism>
<dbReference type="HOGENOM" id="CLU_2384209_0_0_4"/>
<keyword evidence="2" id="KW-1185">Reference proteome</keyword>
<dbReference type="SUPFAM" id="SSF82544">
    <property type="entry name" value="GckA/TtuD-like"/>
    <property type="match status" value="1"/>
</dbReference>
<name>Q21ZW1_ALBFT</name>
<accession>Q21ZW1</accession>
<dbReference type="AlphaFoldDB" id="Q21ZW1"/>
<dbReference type="eggNOG" id="COG2379">
    <property type="taxonomic scope" value="Bacteria"/>
</dbReference>
<sequence length="94" mass="9949">MVSTAMTRLTPPPSGQLDQRALLHQLFDAAVAAAQLALCLPAHLPTPPKGRTIVIGAGTASAAIARVNEIEADRGSAHFSDRGHLFYADCARRF</sequence>